<dbReference type="GO" id="GO:0005886">
    <property type="term" value="C:plasma membrane"/>
    <property type="evidence" value="ECO:0007669"/>
    <property type="project" value="UniProtKB-SubCell"/>
</dbReference>
<dbReference type="Gene3D" id="1.20.1740.10">
    <property type="entry name" value="Amino acid/polyamine transporter I"/>
    <property type="match status" value="1"/>
</dbReference>
<keyword evidence="6 10" id="KW-1133">Transmembrane helix</keyword>
<evidence type="ECO:0000256" key="1">
    <source>
        <dbReference type="ARBA" id="ARBA00004651"/>
    </source>
</evidence>
<evidence type="ECO:0000256" key="8">
    <source>
        <dbReference type="ARBA" id="ARBA00024041"/>
    </source>
</evidence>
<feature type="region of interest" description="Disordered" evidence="9">
    <location>
        <begin position="365"/>
        <end position="405"/>
    </location>
</feature>
<comment type="subcellular location">
    <subcellularLocation>
        <location evidence="1">Cell membrane</location>
        <topology evidence="1">Multi-pass membrane protein</topology>
    </subcellularLocation>
</comment>
<accession>A0A8T0MTS7</accession>
<feature type="region of interest" description="Disordered" evidence="9">
    <location>
        <begin position="284"/>
        <end position="329"/>
    </location>
</feature>
<dbReference type="AlphaFoldDB" id="A0A8T0MTS7"/>
<proteinExistence type="inferred from homology"/>
<evidence type="ECO:0000313" key="12">
    <source>
        <dbReference type="Proteomes" id="UP000823388"/>
    </source>
</evidence>
<feature type="region of interest" description="Disordered" evidence="9">
    <location>
        <begin position="37"/>
        <end position="63"/>
    </location>
</feature>
<sequence length="558" mass="59224">MALLLHSHSLESNALAMNQEIQITKQLSQQELLPEDGVTVQDHTSQDQQQQREQAGGAAGRQHQSSKLTVLPLVFLIYFEVAGGPYGSERAVRAAGPLFTLLGFLVFPFLWGVPESLVTAELSAALPGNGGFVRWADLAFGPLAGSLLGTWKYLSCVINIAAYPALVADYLGQVIPAVAGPSRARTGTVVGMTVLLSFVNFNGLSIVGWGAVALGFVSLAPFVLMTMVHLITDRFPIIPIFLFYRDRSAQSAAAAVGRAGDGEEEGLAALLQHAVLEPQLLGQREHDGRRGGAAGADVPAGAGGGRGADRRRLPAAAHGGDRRYGRAAGDVGERLPSRCCRHHRRLLAQVLDRGRRGTVVDRHVRGPAKQRRVPAAGHGGLGPAPGRPGAARHPLPHPVGGHRRLRRGDAGRLLPQLRRRRGLRQRPLQPGHAVGVRGIPVAPRQAARAEAALPRAAPAARASGDVRGALGVPGVRVRGGPVEGARAHGAGRRPARRDEAVQVQGVAQFQHRRGYRCRRGRSPRGCVCRRPGVNELSTPRGFMGSYPAVLLSWCGASC</sequence>
<keyword evidence="3" id="KW-1003">Cell membrane</keyword>
<evidence type="ECO:0000313" key="11">
    <source>
        <dbReference type="EMBL" id="KAG2540467.1"/>
    </source>
</evidence>
<reference evidence="11" key="1">
    <citation type="submission" date="2020-05" db="EMBL/GenBank/DDBJ databases">
        <title>WGS assembly of Panicum virgatum.</title>
        <authorList>
            <person name="Lovell J.T."/>
            <person name="Jenkins J."/>
            <person name="Shu S."/>
            <person name="Juenger T.E."/>
            <person name="Schmutz J."/>
        </authorList>
    </citation>
    <scope>NUCLEOTIDE SEQUENCE</scope>
    <source>
        <strain evidence="11">AP13</strain>
    </source>
</reference>
<evidence type="ECO:0000256" key="9">
    <source>
        <dbReference type="SAM" id="MobiDB-lite"/>
    </source>
</evidence>
<dbReference type="Proteomes" id="UP000823388">
    <property type="component" value="Chromosome 9N"/>
</dbReference>
<evidence type="ECO:0000256" key="4">
    <source>
        <dbReference type="ARBA" id="ARBA00022692"/>
    </source>
</evidence>
<keyword evidence="7 10" id="KW-0472">Membrane</keyword>
<dbReference type="EMBL" id="CM029054">
    <property type="protein sequence ID" value="KAG2540467.1"/>
    <property type="molecule type" value="Genomic_DNA"/>
</dbReference>
<evidence type="ECO:0000256" key="10">
    <source>
        <dbReference type="SAM" id="Phobius"/>
    </source>
</evidence>
<keyword evidence="5" id="KW-0769">Symport</keyword>
<keyword evidence="12" id="KW-1185">Reference proteome</keyword>
<evidence type="ECO:0000256" key="7">
    <source>
        <dbReference type="ARBA" id="ARBA00023136"/>
    </source>
</evidence>
<comment type="caution">
    <text evidence="11">The sequence shown here is derived from an EMBL/GenBank/DDBJ whole genome shotgun (WGS) entry which is preliminary data.</text>
</comment>
<dbReference type="GO" id="GO:0015203">
    <property type="term" value="F:polyamine transmembrane transporter activity"/>
    <property type="evidence" value="ECO:0007669"/>
    <property type="project" value="UniProtKB-ARBA"/>
</dbReference>
<name>A0A8T0MTS7_PANVG</name>
<evidence type="ECO:0000256" key="5">
    <source>
        <dbReference type="ARBA" id="ARBA00022847"/>
    </source>
</evidence>
<gene>
    <name evidence="11" type="ORF">PVAP13_9NG557000</name>
</gene>
<evidence type="ECO:0000256" key="6">
    <source>
        <dbReference type="ARBA" id="ARBA00022989"/>
    </source>
</evidence>
<feature type="compositionally biased region" description="Low complexity" evidence="9">
    <location>
        <begin position="38"/>
        <end position="63"/>
    </location>
</feature>
<keyword evidence="4 10" id="KW-0812">Transmembrane</keyword>
<dbReference type="Pfam" id="PF13520">
    <property type="entry name" value="AA_permease_2"/>
    <property type="match status" value="1"/>
</dbReference>
<dbReference type="InterPro" id="IPR002293">
    <property type="entry name" value="AA/rel_permease1"/>
</dbReference>
<feature type="transmembrane region" description="Helical" evidence="10">
    <location>
        <begin position="94"/>
        <end position="113"/>
    </location>
</feature>
<feature type="transmembrane region" description="Helical" evidence="10">
    <location>
        <begin position="70"/>
        <end position="87"/>
    </location>
</feature>
<dbReference type="InterPro" id="IPR044566">
    <property type="entry name" value="RMV1-like"/>
</dbReference>
<feature type="transmembrane region" description="Helical" evidence="10">
    <location>
        <begin position="207"/>
        <end position="231"/>
    </location>
</feature>
<comment type="similarity">
    <text evidence="8">Belongs to the amino acid-polyamine-organocation (APC) superfamily. Polyamine:cation symporter (PHS) (TC 2.A.3.12) family.</text>
</comment>
<dbReference type="GO" id="GO:0015293">
    <property type="term" value="F:symporter activity"/>
    <property type="evidence" value="ECO:0007669"/>
    <property type="project" value="UniProtKB-KW"/>
</dbReference>
<dbReference type="PANTHER" id="PTHR45826">
    <property type="entry name" value="POLYAMINE TRANSPORTER PUT1"/>
    <property type="match status" value="1"/>
</dbReference>
<keyword evidence="2" id="KW-0813">Transport</keyword>
<evidence type="ECO:0000256" key="3">
    <source>
        <dbReference type="ARBA" id="ARBA00022475"/>
    </source>
</evidence>
<evidence type="ECO:0008006" key="13">
    <source>
        <dbReference type="Google" id="ProtNLM"/>
    </source>
</evidence>
<evidence type="ECO:0000256" key="2">
    <source>
        <dbReference type="ARBA" id="ARBA00022448"/>
    </source>
</evidence>
<organism evidence="11 12">
    <name type="scientific">Panicum virgatum</name>
    <name type="common">Blackwell switchgrass</name>
    <dbReference type="NCBI Taxonomy" id="38727"/>
    <lineage>
        <taxon>Eukaryota</taxon>
        <taxon>Viridiplantae</taxon>
        <taxon>Streptophyta</taxon>
        <taxon>Embryophyta</taxon>
        <taxon>Tracheophyta</taxon>
        <taxon>Spermatophyta</taxon>
        <taxon>Magnoliopsida</taxon>
        <taxon>Liliopsida</taxon>
        <taxon>Poales</taxon>
        <taxon>Poaceae</taxon>
        <taxon>PACMAD clade</taxon>
        <taxon>Panicoideae</taxon>
        <taxon>Panicodae</taxon>
        <taxon>Paniceae</taxon>
        <taxon>Panicinae</taxon>
        <taxon>Panicum</taxon>
        <taxon>Panicum sect. Hiantes</taxon>
    </lineage>
</organism>
<dbReference type="PANTHER" id="PTHR45826:SF22">
    <property type="entry name" value="EXPRESSED PROTEIN"/>
    <property type="match status" value="1"/>
</dbReference>
<protein>
    <recommendedName>
        <fullName evidence="13">Polyamine transporter</fullName>
    </recommendedName>
</protein>